<comment type="function">
    <text evidence="2">Pyridoxal 5'-phosphate (PLP)-binding protein, which is involved in PLP homeostasis.</text>
</comment>
<dbReference type="PANTHER" id="PTHR10146:SF14">
    <property type="entry name" value="PYRIDOXAL PHOSPHATE HOMEOSTASIS PROTEIN"/>
    <property type="match status" value="1"/>
</dbReference>
<feature type="modified residue" description="N6-(pyridoxal phosphate)lysine" evidence="2 3">
    <location>
        <position position="50"/>
    </location>
</feature>
<protein>
    <recommendedName>
        <fullName evidence="2">Pyridoxal phosphate homeostasis protein</fullName>
        <shortName evidence="2">PLP homeostasis protein</shortName>
    </recommendedName>
</protein>
<comment type="cofactor">
    <cofactor evidence="3">
        <name>pyridoxal 5'-phosphate</name>
        <dbReference type="ChEBI" id="CHEBI:597326"/>
    </cofactor>
</comment>
<evidence type="ECO:0000256" key="3">
    <source>
        <dbReference type="PIRSR" id="PIRSR004848-1"/>
    </source>
</evidence>
<comment type="caution">
    <text evidence="6">The sequence shown here is derived from an EMBL/GenBank/DDBJ whole genome shotgun (WGS) entry which is preliminary data.</text>
</comment>
<organism evidence="6 7">
    <name type="scientific">Candidatus Anoxymicrobium japonicum</name>
    <dbReference type="NCBI Taxonomy" id="2013648"/>
    <lineage>
        <taxon>Bacteria</taxon>
        <taxon>Bacillati</taxon>
        <taxon>Actinomycetota</taxon>
        <taxon>Candidatus Geothermincolia</taxon>
        <taxon>Candidatus Geothermincolales</taxon>
        <taxon>Candidatus Anoxymicrobiaceae</taxon>
        <taxon>Candidatus Anoxymicrobium</taxon>
    </lineage>
</organism>
<accession>A0A2N3G7N2</accession>
<dbReference type="Pfam" id="PF01168">
    <property type="entry name" value="Ala_racemase_N"/>
    <property type="match status" value="1"/>
</dbReference>
<feature type="domain" description="Alanine racemase N-terminal" evidence="5">
    <location>
        <begin position="42"/>
        <end position="242"/>
    </location>
</feature>
<dbReference type="Gene3D" id="3.20.20.10">
    <property type="entry name" value="Alanine racemase"/>
    <property type="match status" value="1"/>
</dbReference>
<dbReference type="PANTHER" id="PTHR10146">
    <property type="entry name" value="PROLINE SYNTHETASE CO-TRANSCRIBED BACTERIAL HOMOLOG PROTEIN"/>
    <property type="match status" value="1"/>
</dbReference>
<sequence length="253" mass="28076">MFSKESNHTQTKSIESSLRENVRNVMARIEASAMRAGRDPGQVRLLAATKNRSVAQIEASIAAGVRLIGENKVQEFAGKASAIEGAVEIHFIGHLQRNKVRQVVGMVELIHSLDSVRLAREINDISAKKGIVQKALIQVNVAEEESKSGIAPRELEWFLKEIKDLRNLDVRGLSTIAPYARRGEEVRWVFKRLRELSSGFETERTGFRLKELSMGMTNDFEIAVEEGSTIVRIGAAIFGLGPRVDGEPDKEVV</sequence>
<dbReference type="Proteomes" id="UP000233654">
    <property type="component" value="Unassembled WGS sequence"/>
</dbReference>
<evidence type="ECO:0000313" key="6">
    <source>
        <dbReference type="EMBL" id="PKQ28628.1"/>
    </source>
</evidence>
<dbReference type="CDD" id="cd00635">
    <property type="entry name" value="PLPDE_III_YBL036c_like"/>
    <property type="match status" value="1"/>
</dbReference>
<comment type="similarity">
    <text evidence="2 4">Belongs to the pyridoxal phosphate-binding protein YggS/PROSC family.</text>
</comment>
<dbReference type="HAMAP" id="MF_02087">
    <property type="entry name" value="PLP_homeostasis"/>
    <property type="match status" value="1"/>
</dbReference>
<proteinExistence type="inferred from homology"/>
<dbReference type="SUPFAM" id="SSF51419">
    <property type="entry name" value="PLP-binding barrel"/>
    <property type="match status" value="1"/>
</dbReference>
<evidence type="ECO:0000256" key="2">
    <source>
        <dbReference type="HAMAP-Rule" id="MF_02087"/>
    </source>
</evidence>
<reference evidence="6 7" key="1">
    <citation type="journal article" date="2017" name="ISME J.">
        <title>Potential for microbial H2 and metal transformations associated with novel bacteria and archaea in deep terrestrial subsurface sediments.</title>
        <authorList>
            <person name="Hernsdorf A.W."/>
            <person name="Amano Y."/>
            <person name="Miyakawa K."/>
            <person name="Ise K."/>
            <person name="Suzuki Y."/>
            <person name="Anantharaman K."/>
            <person name="Probst A."/>
            <person name="Burstein D."/>
            <person name="Thomas B.C."/>
            <person name="Banfield J.F."/>
        </authorList>
    </citation>
    <scope>NUCLEOTIDE SEQUENCE [LARGE SCALE GENOMIC DNA]</scope>
    <source>
        <strain evidence="6">HGW-Actinobacteria-3</strain>
    </source>
</reference>
<keyword evidence="1 2" id="KW-0663">Pyridoxal phosphate</keyword>
<dbReference type="PIRSF" id="PIRSF004848">
    <property type="entry name" value="YBL036c_PLPDEIII"/>
    <property type="match status" value="1"/>
</dbReference>
<evidence type="ECO:0000313" key="7">
    <source>
        <dbReference type="Proteomes" id="UP000233654"/>
    </source>
</evidence>
<dbReference type="EMBL" id="PHEX01000010">
    <property type="protein sequence ID" value="PKQ28628.1"/>
    <property type="molecule type" value="Genomic_DNA"/>
</dbReference>
<dbReference type="GO" id="GO:0030170">
    <property type="term" value="F:pyridoxal phosphate binding"/>
    <property type="evidence" value="ECO:0007669"/>
    <property type="project" value="UniProtKB-UniRule"/>
</dbReference>
<name>A0A2N3G7N2_9ACTN</name>
<dbReference type="NCBIfam" id="TIGR00044">
    <property type="entry name" value="YggS family pyridoxal phosphate-dependent enzyme"/>
    <property type="match status" value="1"/>
</dbReference>
<dbReference type="AlphaFoldDB" id="A0A2N3G7N2"/>
<dbReference type="InterPro" id="IPR001608">
    <property type="entry name" value="Ala_racemase_N"/>
</dbReference>
<gene>
    <name evidence="6" type="ORF">CVT63_01810</name>
</gene>
<dbReference type="InterPro" id="IPR029066">
    <property type="entry name" value="PLP-binding_barrel"/>
</dbReference>
<dbReference type="InterPro" id="IPR011078">
    <property type="entry name" value="PyrdxlP_homeostasis"/>
</dbReference>
<evidence type="ECO:0000256" key="4">
    <source>
        <dbReference type="RuleBase" id="RU004514"/>
    </source>
</evidence>
<evidence type="ECO:0000259" key="5">
    <source>
        <dbReference type="Pfam" id="PF01168"/>
    </source>
</evidence>
<evidence type="ECO:0000256" key="1">
    <source>
        <dbReference type="ARBA" id="ARBA00022898"/>
    </source>
</evidence>